<dbReference type="AlphaFoldDB" id="A0AA46K8G2"/>
<proteinExistence type="predicted"/>
<evidence type="ECO:0000313" key="1">
    <source>
        <dbReference type="EMBL" id="TQI86297.1"/>
    </source>
</evidence>
<dbReference type="Proteomes" id="UP000320710">
    <property type="component" value="Unassembled WGS sequence"/>
</dbReference>
<dbReference type="EMBL" id="VFMJ01000001">
    <property type="protein sequence ID" value="TQI86297.1"/>
    <property type="molecule type" value="Genomic_DNA"/>
</dbReference>
<sequence length="54" mass="5641">MIIHVRPAHQAILLAILPSGSAANPHVLRVRCGWCALAEGKLAATITPDEQASA</sequence>
<reference evidence="1 2" key="2">
    <citation type="submission" date="2019-07" db="EMBL/GenBank/DDBJ databases">
        <title>Investigation of anaerobic lignin degradation for improved lignocellulosic biofuels.</title>
        <authorList>
            <person name="Deangelis K.PhD."/>
        </authorList>
    </citation>
    <scope>NUCLEOTIDE SEQUENCE [LARGE SCALE GENOMIC DNA]</scope>
    <source>
        <strain evidence="1 2">106R</strain>
    </source>
</reference>
<evidence type="ECO:0008006" key="3">
    <source>
        <dbReference type="Google" id="ProtNLM"/>
    </source>
</evidence>
<comment type="caution">
    <text evidence="1">The sequence shown here is derived from an EMBL/GenBank/DDBJ whole genome shotgun (WGS) entry which is preliminary data.</text>
</comment>
<protein>
    <recommendedName>
        <fullName evidence="3">L-asparaginase</fullName>
    </recommendedName>
</protein>
<gene>
    <name evidence="1" type="ORF">FHU12_3901</name>
</gene>
<name>A0AA46K8G2_SERMA</name>
<evidence type="ECO:0000313" key="2">
    <source>
        <dbReference type="Proteomes" id="UP000320710"/>
    </source>
</evidence>
<organism evidence="1 2">
    <name type="scientific">Serratia marcescens</name>
    <dbReference type="NCBI Taxonomy" id="615"/>
    <lineage>
        <taxon>Bacteria</taxon>
        <taxon>Pseudomonadati</taxon>
        <taxon>Pseudomonadota</taxon>
        <taxon>Gammaproteobacteria</taxon>
        <taxon>Enterobacterales</taxon>
        <taxon>Yersiniaceae</taxon>
        <taxon>Serratia</taxon>
    </lineage>
</organism>
<accession>A0AA46K8G2</accession>
<reference evidence="1 2" key="1">
    <citation type="submission" date="2019-06" db="EMBL/GenBank/DDBJ databases">
        <authorList>
            <person name="Deangelis K."/>
            <person name="Huntemann M."/>
            <person name="Clum A."/>
            <person name="Pillay M."/>
            <person name="Palaniappan K."/>
            <person name="Varghese N."/>
            <person name="Mikhailova N."/>
            <person name="Stamatis D."/>
            <person name="Reddy T."/>
            <person name="Daum C."/>
            <person name="Shapiro N."/>
            <person name="Ivanova N."/>
            <person name="Kyrpides N."/>
            <person name="Woyke T."/>
        </authorList>
    </citation>
    <scope>NUCLEOTIDE SEQUENCE [LARGE SCALE GENOMIC DNA]</scope>
    <source>
        <strain evidence="1 2">106R</strain>
    </source>
</reference>